<dbReference type="Proteomes" id="UP000289996">
    <property type="component" value="Unassembled WGS sequence"/>
</dbReference>
<sequence>MEIVNGFKQQVVRVTGKGDTKQKAFASALSQVQKQVVGNEDAVTLQIQPLKVIPVTLEEEAHKEHFLFIFFPRIRRTYQVTLDIEVSINTIDLTQLTFMTHQTTDLDLSKLDLLKGGK</sequence>
<dbReference type="AlphaFoldDB" id="A0A660E265"/>
<dbReference type="NCBIfam" id="TIGR03578">
    <property type="entry name" value="EF_0831"/>
    <property type="match status" value="1"/>
</dbReference>
<dbReference type="RefSeq" id="WP_130851235.1">
    <property type="nucleotide sequence ID" value="NZ_UYIG01000001.1"/>
</dbReference>
<dbReference type="EMBL" id="UYIG01000001">
    <property type="protein sequence ID" value="VDG26903.1"/>
    <property type="molecule type" value="Genomic_DNA"/>
</dbReference>
<dbReference type="InterPro" id="IPR020037">
    <property type="entry name" value="DUF4312"/>
</dbReference>
<accession>A0A660E265</accession>
<name>A0A660E265_9LACO</name>
<proteinExistence type="predicted"/>
<evidence type="ECO:0000313" key="2">
    <source>
        <dbReference type="Proteomes" id="UP000289996"/>
    </source>
</evidence>
<evidence type="ECO:0000313" key="1">
    <source>
        <dbReference type="EMBL" id="VDG26903.1"/>
    </source>
</evidence>
<dbReference type="OrthoDB" id="4202626at2"/>
<keyword evidence="2" id="KW-1185">Reference proteome</keyword>
<reference evidence="1 2" key="1">
    <citation type="submission" date="2018-11" db="EMBL/GenBank/DDBJ databases">
        <authorList>
            <person name="Wuyts S."/>
        </authorList>
    </citation>
    <scope>NUCLEOTIDE SEQUENCE [LARGE SCALE GENOMIC DNA]</scope>
    <source>
        <strain evidence="1">Lactobacillus mudanjiangensis AMBF249</strain>
    </source>
</reference>
<protein>
    <submittedName>
        <fullName evidence="1">Cytoplasmic protein [Lactobacillus pentosus]</fullName>
    </submittedName>
</protein>
<dbReference type="Pfam" id="PF14189">
    <property type="entry name" value="DUF4312"/>
    <property type="match status" value="1"/>
</dbReference>
<gene>
    <name evidence="1" type="ORF">MUDAN_MDHGFNIF_00298</name>
</gene>
<organism evidence="1 2">
    <name type="scientific">Lactiplantibacillus mudanjiangensis</name>
    <dbReference type="NCBI Taxonomy" id="1296538"/>
    <lineage>
        <taxon>Bacteria</taxon>
        <taxon>Bacillati</taxon>
        <taxon>Bacillota</taxon>
        <taxon>Bacilli</taxon>
        <taxon>Lactobacillales</taxon>
        <taxon>Lactobacillaceae</taxon>
        <taxon>Lactiplantibacillus</taxon>
    </lineage>
</organism>